<name>A0A6H1TUP5_9CYAN</name>
<evidence type="ECO:0000313" key="5">
    <source>
        <dbReference type="EMBL" id="QIZ70271.1"/>
    </source>
</evidence>
<organism evidence="5 6">
    <name type="scientific">Oxynema aestuarii AP17</name>
    <dbReference type="NCBI Taxonomy" id="2064643"/>
    <lineage>
        <taxon>Bacteria</taxon>
        <taxon>Bacillati</taxon>
        <taxon>Cyanobacteriota</taxon>
        <taxon>Cyanophyceae</taxon>
        <taxon>Oscillatoriophycideae</taxon>
        <taxon>Oscillatoriales</taxon>
        <taxon>Oscillatoriaceae</taxon>
        <taxon>Oxynema</taxon>
        <taxon>Oxynema aestuarii</taxon>
    </lineage>
</organism>
<dbReference type="InterPro" id="IPR019734">
    <property type="entry name" value="TPR_rpt"/>
</dbReference>
<evidence type="ECO:0000256" key="2">
    <source>
        <dbReference type="SAM" id="Coils"/>
    </source>
</evidence>
<dbReference type="PANTHER" id="PTHR10098:SF108">
    <property type="entry name" value="TETRATRICOPEPTIDE REPEAT PROTEIN 28"/>
    <property type="match status" value="1"/>
</dbReference>
<dbReference type="KEGG" id="oxy:HCG48_06520"/>
<feature type="repeat" description="TPR" evidence="1">
    <location>
        <begin position="581"/>
        <end position="614"/>
    </location>
</feature>
<feature type="signal peptide" evidence="3">
    <location>
        <begin position="1"/>
        <end position="31"/>
    </location>
</feature>
<feature type="repeat" description="TPR" evidence="1">
    <location>
        <begin position="461"/>
        <end position="494"/>
    </location>
</feature>
<feature type="coiled-coil region" evidence="2">
    <location>
        <begin position="297"/>
        <end position="324"/>
    </location>
</feature>
<feature type="domain" description="CHAT" evidence="4">
    <location>
        <begin position="951"/>
        <end position="1271"/>
    </location>
</feature>
<dbReference type="AlphaFoldDB" id="A0A6H1TUP5"/>
<dbReference type="Pfam" id="PF13424">
    <property type="entry name" value="TPR_12"/>
    <property type="match status" value="4"/>
</dbReference>
<dbReference type="EMBL" id="CP051167">
    <property type="protein sequence ID" value="QIZ70271.1"/>
    <property type="molecule type" value="Genomic_DNA"/>
</dbReference>
<feature type="repeat" description="TPR" evidence="1">
    <location>
        <begin position="541"/>
        <end position="574"/>
    </location>
</feature>
<dbReference type="InterPro" id="IPR018708">
    <property type="entry name" value="DUF2225"/>
</dbReference>
<dbReference type="RefSeq" id="WP_168568426.1">
    <property type="nucleotide sequence ID" value="NZ_CP051167.1"/>
</dbReference>
<evidence type="ECO:0000313" key="6">
    <source>
        <dbReference type="Proteomes" id="UP000500857"/>
    </source>
</evidence>
<feature type="repeat" description="TPR" evidence="1">
    <location>
        <begin position="501"/>
        <end position="534"/>
    </location>
</feature>
<gene>
    <name evidence="5" type="ORF">HCG48_06520</name>
</gene>
<dbReference type="Pfam" id="PF12770">
    <property type="entry name" value="CHAT"/>
    <property type="match status" value="1"/>
</dbReference>
<evidence type="ECO:0000259" key="4">
    <source>
        <dbReference type="Pfam" id="PF12770"/>
    </source>
</evidence>
<accession>A0A6H1TUP5</accession>
<keyword evidence="2" id="KW-0175">Coiled coil</keyword>
<reference evidence="5 6" key="1">
    <citation type="submission" date="2020-04" db="EMBL/GenBank/DDBJ databases">
        <authorList>
            <person name="Basu S."/>
            <person name="Maruthanayagam V."/>
            <person name="Chakraborty S."/>
            <person name="Pramanik A."/>
            <person name="Mukherjee J."/>
            <person name="Brink B."/>
        </authorList>
    </citation>
    <scope>NUCLEOTIDE SEQUENCE [LARGE SCALE GENOMIC DNA]</scope>
    <source>
        <strain evidence="5 6">AP17</strain>
    </source>
</reference>
<dbReference type="PROSITE" id="PS50005">
    <property type="entry name" value="TPR"/>
    <property type="match status" value="7"/>
</dbReference>
<feature type="repeat" description="TPR" evidence="1">
    <location>
        <begin position="291"/>
        <end position="324"/>
    </location>
</feature>
<proteinExistence type="predicted"/>
<dbReference type="InterPro" id="IPR011990">
    <property type="entry name" value="TPR-like_helical_dom_sf"/>
</dbReference>
<sequence>MNENFKKLLLKSAQGLLAIATSTSIALPAVARCPENTNNNPNPRDLVIPETQILKLGEAIADCLAGNEIHAYQIRLDSGMYFKVVVEQQGADVVLYLSDLKHQIIAVSDSPNHLEGKEPISGIVDEEGVYIIEIHPFDVVESDAEFNYTIALESYRQATDRDRALVEAERAFMKGNQLHLEADETSQREAIAQWEKALTVYREIEDYETVAFLLQLIGDRHDNLGEVNEAIERYQASLSIYQQLNRIEEQADLLSRLAWMYEQQENYSEVISSYQNALDLWQQVGDRSSEALSLRYLADTFRQLKDYERAIDRYETAIAIFQELGDSQQQAIALNNAALAYAASKDYRQAIAYYQQALEIERLSANLQGQSIILGNLGDAYRDSLEPEAALVAYNDGLEIAKNLDNRDWEALLLNRIGDIYHHVESGDLAVGNLEAKDRAIAFYTQALDLYRELGNRRSQALVLNNLGSAYSSSTQYERALEEFNQALAIYRELEDGKAEALSLYYIGNAYSHLDDSQTALDYFTEALPLSEAAGDFFTQALTLHGIGAVYSDLGSHEQALEYYERSLPIARTHNYSDIESLALHGIGKVYSDLGESEQALEYYHQSLAIGGSRQHQAATLSNIAAVYDALGDWEKALAVYEESLSLARETGDLSSEATILNNLGYIHNVYLKDFDRAIQYHQEALALYRQTGVDSGQAVALYNLASLELQRGQFQRGLTSIEEAIALIENRRATIASEDLRTTFFSSQQIYYELYIDVLMQLHQQQPEAGYDAQALAISEAARARSLIELLAEANTDIRQGVDPQLLDRERELQSQIDRTAQTQVELLSGEHTREQAAAIAAELDRLVQEYKDLQAQIRATSPRYADLTQPETLTLEQIQRDILDEETLLLEYALGTERSYLWVVSKTELKTYILPSRNEIEEAAREFRKAAIDPKIRHNEARVAGAALKLSEIILDPIAAELEGQRLLVVADGALQYVPFAALPIPGRAIDPPNWTPLLVEHEIVNLPSASTLSILRRDADDRPRPSKTIAAIADPVFASDDARLNPEAPIAGQESETLASADLAVLTRSANGVGISLPPSRLIYTRDEVKKILSLVPESESYQALDFEANRETVASDRLADYRIIHLATHGFLNSVNPELSGLILSLVNPEGEPENGFLRLHDVYNLQWPVEMVVLSACETGLGQDIRGEGIVGLTRGFMYAGAQRVVVSLWSVNDEGTSVLMGKFYQKMLADKLAPAAALRAAQLEMWNDEQWRSPFYWAAFVLQGEWQ</sequence>
<protein>
    <submittedName>
        <fullName evidence="5">DUF2225 domain-containing protein</fullName>
    </submittedName>
</protein>
<keyword evidence="3" id="KW-0732">Signal</keyword>
<feature type="repeat" description="TPR" evidence="1">
    <location>
        <begin position="618"/>
        <end position="651"/>
    </location>
</feature>
<dbReference type="Gene3D" id="1.25.40.10">
    <property type="entry name" value="Tetratricopeptide repeat domain"/>
    <property type="match status" value="3"/>
</dbReference>
<keyword evidence="6" id="KW-1185">Reference proteome</keyword>
<dbReference type="PANTHER" id="PTHR10098">
    <property type="entry name" value="RAPSYN-RELATED"/>
    <property type="match status" value="1"/>
</dbReference>
<dbReference type="Proteomes" id="UP000500857">
    <property type="component" value="Chromosome"/>
</dbReference>
<dbReference type="InterPro" id="IPR024983">
    <property type="entry name" value="CHAT_dom"/>
</dbReference>
<evidence type="ECO:0000256" key="3">
    <source>
        <dbReference type="SAM" id="SignalP"/>
    </source>
</evidence>
<dbReference type="SMART" id="SM00028">
    <property type="entry name" value="TPR"/>
    <property type="match status" value="13"/>
</dbReference>
<feature type="repeat" description="TPR" evidence="1">
    <location>
        <begin position="331"/>
        <end position="364"/>
    </location>
</feature>
<feature type="chain" id="PRO_5026322560" evidence="3">
    <location>
        <begin position="32"/>
        <end position="1273"/>
    </location>
</feature>
<dbReference type="SUPFAM" id="SSF48452">
    <property type="entry name" value="TPR-like"/>
    <property type="match status" value="4"/>
</dbReference>
<keyword evidence="1" id="KW-0802">TPR repeat</keyword>
<evidence type="ECO:0000256" key="1">
    <source>
        <dbReference type="PROSITE-ProRule" id="PRU00339"/>
    </source>
</evidence>
<dbReference type="Pfam" id="PF09986">
    <property type="entry name" value="DUF2225"/>
    <property type="match status" value="1"/>
</dbReference>